<feature type="non-terminal residue" evidence="1">
    <location>
        <position position="1"/>
    </location>
</feature>
<evidence type="ECO:0000313" key="2">
    <source>
        <dbReference type="Proteomes" id="UP001054945"/>
    </source>
</evidence>
<comment type="caution">
    <text evidence="1">The sequence shown here is derived from an EMBL/GenBank/DDBJ whole genome shotgun (WGS) entry which is preliminary data.</text>
</comment>
<accession>A0AAV4XZ82</accession>
<organism evidence="1 2">
    <name type="scientific">Caerostris extrusa</name>
    <name type="common">Bark spider</name>
    <name type="synonym">Caerostris bankana</name>
    <dbReference type="NCBI Taxonomy" id="172846"/>
    <lineage>
        <taxon>Eukaryota</taxon>
        <taxon>Metazoa</taxon>
        <taxon>Ecdysozoa</taxon>
        <taxon>Arthropoda</taxon>
        <taxon>Chelicerata</taxon>
        <taxon>Arachnida</taxon>
        <taxon>Araneae</taxon>
        <taxon>Araneomorphae</taxon>
        <taxon>Entelegynae</taxon>
        <taxon>Araneoidea</taxon>
        <taxon>Araneidae</taxon>
        <taxon>Caerostris</taxon>
    </lineage>
</organism>
<dbReference type="Proteomes" id="UP001054945">
    <property type="component" value="Unassembled WGS sequence"/>
</dbReference>
<name>A0AAV4XZ82_CAEEX</name>
<protein>
    <submittedName>
        <fullName evidence="1">Uncharacterized protein</fullName>
    </submittedName>
</protein>
<dbReference type="AlphaFoldDB" id="A0AAV4XZ82"/>
<proteinExistence type="predicted"/>
<dbReference type="EMBL" id="BPLR01001013">
    <property type="protein sequence ID" value="GIY99153.1"/>
    <property type="molecule type" value="Genomic_DNA"/>
</dbReference>
<reference evidence="1 2" key="1">
    <citation type="submission" date="2021-06" db="EMBL/GenBank/DDBJ databases">
        <title>Caerostris extrusa draft genome.</title>
        <authorList>
            <person name="Kono N."/>
            <person name="Arakawa K."/>
        </authorList>
    </citation>
    <scope>NUCLEOTIDE SEQUENCE [LARGE SCALE GENOMIC DNA]</scope>
</reference>
<keyword evidence="2" id="KW-1185">Reference proteome</keyword>
<evidence type="ECO:0000313" key="1">
    <source>
        <dbReference type="EMBL" id="GIY99153.1"/>
    </source>
</evidence>
<gene>
    <name evidence="1" type="ORF">CEXT_578231</name>
</gene>
<sequence>RLRQKPDSPPEDVIAYLQISRLEAYSFIARIQFSFALALTDAALA</sequence>